<evidence type="ECO:0000259" key="3">
    <source>
        <dbReference type="PROSITE" id="PS50980"/>
    </source>
</evidence>
<dbReference type="PANTHER" id="PTHR43842">
    <property type="entry name" value="PROPIONYL-COA CARBOXYLASE BETA CHAIN"/>
    <property type="match status" value="1"/>
</dbReference>
<keyword evidence="7" id="KW-1185">Reference proteome</keyword>
<dbReference type="Proteomes" id="UP000233534">
    <property type="component" value="Chromosome"/>
</dbReference>
<dbReference type="Gene3D" id="3.90.226.10">
    <property type="entry name" value="2-enoyl-CoA Hydratase, Chain A, domain 1"/>
    <property type="match status" value="2"/>
</dbReference>
<dbReference type="FunFam" id="3.90.226.10:FF:000017">
    <property type="entry name" value="Propionyl-CoA carboxylase subunit beta 5"/>
    <property type="match status" value="1"/>
</dbReference>
<comment type="similarity">
    <text evidence="1">Belongs to the AccD/PCCB family.</text>
</comment>
<protein>
    <submittedName>
        <fullName evidence="5 6">Methylmalonyl-CoA carboxyltransferase</fullName>
        <ecNumber evidence="5">2.1.3.1</ecNumber>
    </submittedName>
</protein>
<dbReference type="InterPro" id="IPR029045">
    <property type="entry name" value="ClpP/crotonase-like_dom_sf"/>
</dbReference>
<dbReference type="InterPro" id="IPR011762">
    <property type="entry name" value="COA_CT_N"/>
</dbReference>
<evidence type="ECO:0000313" key="6">
    <source>
        <dbReference type="EMBL" id="PQQ67477.1"/>
    </source>
</evidence>
<dbReference type="EMBL" id="CP025197">
    <property type="protein sequence ID" value="AUG57566.1"/>
    <property type="molecule type" value="Genomic_DNA"/>
</dbReference>
<evidence type="ECO:0000313" key="5">
    <source>
        <dbReference type="EMBL" id="AUG57566.1"/>
    </source>
</evidence>
<accession>A0A2K9E7P8</accession>
<dbReference type="PROSITE" id="PS50989">
    <property type="entry name" value="COA_CT_CTER"/>
    <property type="match status" value="1"/>
</dbReference>
<reference evidence="6 8" key="2">
    <citation type="journal article" date="2018" name="Syst. Appl. Microbiol.">
        <title>Characterization and high-quality draft genome sequence of Herbivorax saccincola A7, an anaerobic, alkaliphilic, thermophilic, cellulolytic, and xylanolytic bacterium.</title>
        <authorList>
            <person name="Aikawa S."/>
            <person name="Baramee S."/>
            <person name="Sermsathanaswadi J."/>
            <person name="Thianheng P."/>
            <person name="Tachaapaikoon C."/>
            <person name="Shikata A."/>
            <person name="Waeonukul R."/>
            <person name="Pason P."/>
            <person name="Ratanakhanokchai K."/>
            <person name="Kosugi A."/>
        </authorList>
    </citation>
    <scope>NUCLEOTIDE SEQUENCE [LARGE SCALE GENOMIC DNA]</scope>
    <source>
        <strain evidence="6 8">A7</strain>
    </source>
</reference>
<dbReference type="EMBL" id="NEMB01000003">
    <property type="protein sequence ID" value="PQQ67477.1"/>
    <property type="molecule type" value="Genomic_DNA"/>
</dbReference>
<name>A0A2K9E7P8_9FIRM</name>
<dbReference type="AlphaFoldDB" id="A0A2K9E7P8"/>
<dbReference type="InterPro" id="IPR051047">
    <property type="entry name" value="AccD/PCCB"/>
</dbReference>
<dbReference type="SUPFAM" id="SSF52096">
    <property type="entry name" value="ClpP/crotonase"/>
    <property type="match status" value="2"/>
</dbReference>
<evidence type="ECO:0000313" key="7">
    <source>
        <dbReference type="Proteomes" id="UP000233534"/>
    </source>
</evidence>
<gene>
    <name evidence="6" type="ORF">B9R14_12455</name>
    <name evidence="5" type="ORF">HVS_08290</name>
</gene>
<evidence type="ECO:0000256" key="1">
    <source>
        <dbReference type="ARBA" id="ARBA00006102"/>
    </source>
</evidence>
<dbReference type="EC" id="2.1.3.1" evidence="5"/>
<evidence type="ECO:0000259" key="4">
    <source>
        <dbReference type="PROSITE" id="PS50989"/>
    </source>
</evidence>
<dbReference type="GO" id="GO:0004658">
    <property type="term" value="F:propionyl-CoA carboxylase activity"/>
    <property type="evidence" value="ECO:0007669"/>
    <property type="project" value="UniProtKB-ARBA"/>
</dbReference>
<dbReference type="GO" id="GO:0009317">
    <property type="term" value="C:acetyl-CoA carboxylase complex"/>
    <property type="evidence" value="ECO:0007669"/>
    <property type="project" value="UniProtKB-ARBA"/>
</dbReference>
<feature type="domain" description="CoA carboxyltransferase C-terminal" evidence="4">
    <location>
        <begin position="263"/>
        <end position="498"/>
    </location>
</feature>
<dbReference type="PANTHER" id="PTHR43842:SF2">
    <property type="entry name" value="PROPIONYL-COA CARBOXYLASE BETA CHAIN, MITOCHONDRIAL"/>
    <property type="match status" value="1"/>
</dbReference>
<dbReference type="InterPro" id="IPR034733">
    <property type="entry name" value="AcCoA_carboxyl_beta"/>
</dbReference>
<dbReference type="OrthoDB" id="9803706at2"/>
<dbReference type="GO" id="GO:0003989">
    <property type="term" value="F:acetyl-CoA carboxylase activity"/>
    <property type="evidence" value="ECO:0007669"/>
    <property type="project" value="UniProtKB-ARBA"/>
</dbReference>
<evidence type="ECO:0000256" key="2">
    <source>
        <dbReference type="SAM" id="Coils"/>
    </source>
</evidence>
<organism evidence="5 7">
    <name type="scientific">Acetivibrio saccincola</name>
    <dbReference type="NCBI Taxonomy" id="1677857"/>
    <lineage>
        <taxon>Bacteria</taxon>
        <taxon>Bacillati</taxon>
        <taxon>Bacillota</taxon>
        <taxon>Clostridia</taxon>
        <taxon>Eubacteriales</taxon>
        <taxon>Oscillospiraceae</taxon>
        <taxon>Acetivibrio</taxon>
    </lineage>
</organism>
<keyword evidence="5" id="KW-0808">Transferase</keyword>
<dbReference type="PROSITE" id="PS50980">
    <property type="entry name" value="COA_CT_NTER"/>
    <property type="match status" value="1"/>
</dbReference>
<feature type="coiled-coil region" evidence="2">
    <location>
        <begin position="27"/>
        <end position="54"/>
    </location>
</feature>
<proteinExistence type="inferred from homology"/>
<feature type="domain" description="CoA carboxyltransferase N-terminal" evidence="3">
    <location>
        <begin position="3"/>
        <end position="259"/>
    </location>
</feature>
<dbReference type="GO" id="GO:0047154">
    <property type="term" value="F:methylmalonyl-CoA carboxytransferase activity"/>
    <property type="evidence" value="ECO:0007669"/>
    <property type="project" value="UniProtKB-EC"/>
</dbReference>
<dbReference type="InterPro" id="IPR011763">
    <property type="entry name" value="COA_CT_C"/>
</dbReference>
<dbReference type="RefSeq" id="WP_101301059.1">
    <property type="nucleotide sequence ID" value="NZ_CP025197.1"/>
</dbReference>
<dbReference type="KEGG" id="hsc:HVS_08290"/>
<keyword evidence="2" id="KW-0175">Coiled coil</keyword>
<dbReference type="GO" id="GO:0015977">
    <property type="term" value="P:carbon fixation"/>
    <property type="evidence" value="ECO:0007669"/>
    <property type="project" value="UniProtKB-ARBA"/>
</dbReference>
<dbReference type="Pfam" id="PF01039">
    <property type="entry name" value="Carboxyl_trans"/>
    <property type="match status" value="1"/>
</dbReference>
<evidence type="ECO:0000313" key="8">
    <source>
        <dbReference type="Proteomes" id="UP000239720"/>
    </source>
</evidence>
<reference evidence="5 7" key="1">
    <citation type="submission" date="2017-12" db="EMBL/GenBank/DDBJ databases">
        <title>Complete genome sequence of Herbivorax saccincola GGR1, a novel Cellulosome-producing hydrolytic bacterium in a thermophilic biogas plant, established by Illumina and Nanopore MinION sequencing.</title>
        <authorList>
            <person name="Pechtl A."/>
            <person name="Ruckert C."/>
            <person name="Koeck D.E."/>
            <person name="Maus I."/>
            <person name="Winkler A."/>
            <person name="Kalinowski J."/>
            <person name="Puhler A."/>
            <person name="Schwarz W.W."/>
            <person name="Zverlov V.V."/>
            <person name="Schluter A."/>
            <person name="Liebl W."/>
        </authorList>
    </citation>
    <scope>NUCLEOTIDE SEQUENCE [LARGE SCALE GENOMIC DNA]</scope>
    <source>
        <strain evidence="5">GGR1</strain>
        <strain evidence="7">SR1</strain>
    </source>
</reference>
<dbReference type="Proteomes" id="UP000239720">
    <property type="component" value="Unassembled WGS sequence"/>
</dbReference>
<dbReference type="FunFam" id="3.90.226.10:FF:000016">
    <property type="entry name" value="Propionyl-CoA carboxylase, beta subunit"/>
    <property type="match status" value="1"/>
</dbReference>
<sequence length="516" mass="56299">MDNQSRMALLNEKRSQVNLGGGEEKIKKQHEAGKKTARERINALLDENSFVELNAFAETRSIDFDMQKKKVPGDGVVTGYGSINGRLVFVSSQDFTVIGGSLGEMHAKKITNVMDMAIKTGAPFISINDSGGARIEEGIDALKGFGEIFTRNTHASGVIPQISVIMGPCAGGAVYSPAITDFVFMVENTSQMFITGPQVIKAVTGEDVTFNELGGADAHNSKSGVAHFKSENEDECIEKIRKLISFLPDNNLSDVPYLETNDDVNRIADNLIDIIPDDSNKPYDAMEIITSVVDNGDFFEVQEHFAKNIIVGFGRMNGKTIGIVANQPRFLAGVLDVDSSDKAARFVRFCDSFNIPIVSFTDVPGYLPGVNQEHSGIIRHGAKLLYAFAEATVPKINVILRKAYGGAYIAMNSKHLGADMVFAWPTAEIAVMGPEGAANIIFRKEIGNSDDPVATRNKLINEYKEKFSNPYIAAARGYVDDVIEPESTRIRIISALEMLAGKRERRPAKKHGNIPL</sequence>